<proteinExistence type="predicted"/>
<sequence>MVSAAVRGIESEIGKVKDKQPIGDGKTWKVSVWKTTSYMDTKEFRDWVQRVIDRIRDGGLLASDVPEFIQLKQDFVDILKGNKKEKSRK</sequence>
<organism evidence="1 2">
    <name type="scientific">Tetrasphaera phage TJE1</name>
    <dbReference type="NCBI Taxonomy" id="981335"/>
    <lineage>
        <taxon>Viruses</taxon>
        <taxon>Duplodnaviria</taxon>
        <taxon>Heunggongvirae</taxon>
        <taxon>Uroviricota</taxon>
        <taxon>Caudoviricetes</taxon>
        <taxon>Tijeunavirus</taxon>
        <taxon>Tijeunavirus TJE1</taxon>
    </lineage>
</organism>
<accession>G4W989</accession>
<dbReference type="KEGG" id="vg:14297482"/>
<keyword evidence="2" id="KW-1185">Reference proteome</keyword>
<dbReference type="GeneID" id="14297482"/>
<dbReference type="EMBL" id="HQ225832">
    <property type="protein sequence ID" value="ADX42577.1"/>
    <property type="molecule type" value="Genomic_DNA"/>
</dbReference>
<evidence type="ECO:0000313" key="2">
    <source>
        <dbReference type="Proteomes" id="UP000002653"/>
    </source>
</evidence>
<dbReference type="RefSeq" id="YP_007237969.1">
    <property type="nucleotide sequence ID" value="NC_019930.1"/>
</dbReference>
<evidence type="ECO:0000313" key="1">
    <source>
        <dbReference type="EMBL" id="ADX42577.1"/>
    </source>
</evidence>
<name>G4W989_9CAUD</name>
<protein>
    <submittedName>
        <fullName evidence="1">Uncharacterized protein</fullName>
    </submittedName>
</protein>
<dbReference type="Proteomes" id="UP000002653">
    <property type="component" value="Segment"/>
</dbReference>
<reference evidence="1 2" key="1">
    <citation type="journal article" date="2012" name="Virus Genes">
        <title>Isolation and complete genome sequence of a bacteriophage lysing Tetrasphaera jenkinsii, a filamentous bacteria responsible for bulking in activated sludge.</title>
        <authorList>
            <person name="Petrovski S."/>
            <person name="Tillett D."/>
            <person name="Seviour R.J."/>
        </authorList>
    </citation>
    <scope>NUCLEOTIDE SEQUENCE [LARGE SCALE GENOMIC DNA]</scope>
</reference>